<accession>A0A814HVY5</accession>
<dbReference type="AlphaFoldDB" id="A0A814HVY5"/>
<dbReference type="EMBL" id="CAJNOC010004303">
    <property type="protein sequence ID" value="CAF1016795.1"/>
    <property type="molecule type" value="Genomic_DNA"/>
</dbReference>
<evidence type="ECO:0000313" key="3">
    <source>
        <dbReference type="Proteomes" id="UP000663879"/>
    </source>
</evidence>
<proteinExistence type="predicted"/>
<dbReference type="Proteomes" id="UP000663879">
    <property type="component" value="Unassembled WGS sequence"/>
</dbReference>
<protein>
    <submittedName>
        <fullName evidence="2">Uncharacterized protein</fullName>
    </submittedName>
</protein>
<feature type="region of interest" description="Disordered" evidence="1">
    <location>
        <begin position="21"/>
        <end position="54"/>
    </location>
</feature>
<keyword evidence="3" id="KW-1185">Reference proteome</keyword>
<reference evidence="2" key="1">
    <citation type="submission" date="2021-02" db="EMBL/GenBank/DDBJ databases">
        <authorList>
            <person name="Nowell W R."/>
        </authorList>
    </citation>
    <scope>NUCLEOTIDE SEQUENCE</scope>
    <source>
        <strain evidence="2">Ploen Becks lab</strain>
    </source>
</reference>
<comment type="caution">
    <text evidence="2">The sequence shown here is derived from an EMBL/GenBank/DDBJ whole genome shotgun (WGS) entry which is preliminary data.</text>
</comment>
<gene>
    <name evidence="2" type="ORF">OXX778_LOCUS17171</name>
</gene>
<evidence type="ECO:0000313" key="2">
    <source>
        <dbReference type="EMBL" id="CAF1016795.1"/>
    </source>
</evidence>
<name>A0A814HVY5_9BILA</name>
<organism evidence="2 3">
    <name type="scientific">Brachionus calyciflorus</name>
    <dbReference type="NCBI Taxonomy" id="104777"/>
    <lineage>
        <taxon>Eukaryota</taxon>
        <taxon>Metazoa</taxon>
        <taxon>Spiralia</taxon>
        <taxon>Gnathifera</taxon>
        <taxon>Rotifera</taxon>
        <taxon>Eurotatoria</taxon>
        <taxon>Monogononta</taxon>
        <taxon>Pseudotrocha</taxon>
        <taxon>Ploima</taxon>
        <taxon>Brachionidae</taxon>
        <taxon>Brachionus</taxon>
    </lineage>
</organism>
<evidence type="ECO:0000256" key="1">
    <source>
        <dbReference type="SAM" id="MobiDB-lite"/>
    </source>
</evidence>
<sequence length="128" mass="14862">MHGIGCSYRLKLMNFNKNGMNIPIRRKRGAQSKTKSASERQPSDVVQPVEAQIESEDENIQSKRTYVEAQQIVSNEILPTTSKNHDKLCETCYSKMLKKRGFYCQNRCTKLCSARRFLMIEIERILMI</sequence>